<sequence length="91" mass="10195">MEITYEGVINASESVKKSATTMAQRLGDLQSQVKNVVDDWDGEAKEAFYARQRGWDATAQDLTQTLQKIGDLLREATHSYQAVDKKNAGRF</sequence>
<dbReference type="EMBL" id="JACHJG010000023">
    <property type="protein sequence ID" value="MBB4890696.1"/>
    <property type="molecule type" value="Genomic_DNA"/>
</dbReference>
<reference evidence="2 3" key="1">
    <citation type="submission" date="2020-08" db="EMBL/GenBank/DDBJ databases">
        <title>Genomic Encyclopedia of Type Strains, Phase III (KMG-III): the genomes of soil and plant-associated and newly described type strains.</title>
        <authorList>
            <person name="Whitman W."/>
        </authorList>
    </citation>
    <scope>NUCLEOTIDE SEQUENCE [LARGE SCALE GENOMIC DNA]</scope>
    <source>
        <strain evidence="2 3">CECT 3265</strain>
    </source>
</reference>
<dbReference type="AlphaFoldDB" id="A0A7W7LJD2"/>
<comment type="similarity">
    <text evidence="1">Belongs to the WXG100 family.</text>
</comment>
<name>A0A7W7LJD2_STRNE</name>
<organism evidence="2 3">
    <name type="scientific">Streptomyces netropsis</name>
    <name type="common">Streptoverticillium netropsis</name>
    <dbReference type="NCBI Taxonomy" id="55404"/>
    <lineage>
        <taxon>Bacteria</taxon>
        <taxon>Bacillati</taxon>
        <taxon>Actinomycetota</taxon>
        <taxon>Actinomycetes</taxon>
        <taxon>Kitasatosporales</taxon>
        <taxon>Streptomycetaceae</taxon>
        <taxon>Streptomyces</taxon>
    </lineage>
</organism>
<dbReference type="Proteomes" id="UP000556436">
    <property type="component" value="Unassembled WGS sequence"/>
</dbReference>
<evidence type="ECO:0000313" key="2">
    <source>
        <dbReference type="EMBL" id="MBB4890696.1"/>
    </source>
</evidence>
<evidence type="ECO:0000256" key="1">
    <source>
        <dbReference type="RuleBase" id="RU362001"/>
    </source>
</evidence>
<dbReference type="InterPro" id="IPR036689">
    <property type="entry name" value="ESAT-6-like_sf"/>
</dbReference>
<evidence type="ECO:0000313" key="3">
    <source>
        <dbReference type="Proteomes" id="UP000556436"/>
    </source>
</evidence>
<accession>A0A7W7LJD2</accession>
<dbReference type="InterPro" id="IPR010310">
    <property type="entry name" value="T7SS_ESAT-6-like"/>
</dbReference>
<dbReference type="NCBIfam" id="TIGR03930">
    <property type="entry name" value="WXG100_ESAT6"/>
    <property type="match status" value="1"/>
</dbReference>
<proteinExistence type="inferred from homology"/>
<dbReference type="RefSeq" id="WP_184740092.1">
    <property type="nucleotide sequence ID" value="NZ_BMRW01000023.1"/>
</dbReference>
<dbReference type="Gene3D" id="1.10.287.1060">
    <property type="entry name" value="ESAT-6-like"/>
    <property type="match status" value="1"/>
</dbReference>
<dbReference type="SUPFAM" id="SSF140453">
    <property type="entry name" value="EsxAB dimer-like"/>
    <property type="match status" value="1"/>
</dbReference>
<gene>
    <name evidence="2" type="ORF">FHS38_006786</name>
</gene>
<keyword evidence="3" id="KW-1185">Reference proteome</keyword>
<protein>
    <recommendedName>
        <fullName evidence="1">ESAT-6-like protein</fullName>
    </recommendedName>
</protein>
<dbReference type="Pfam" id="PF06013">
    <property type="entry name" value="WXG100"/>
    <property type="match status" value="1"/>
</dbReference>
<comment type="caution">
    <text evidence="2">The sequence shown here is derived from an EMBL/GenBank/DDBJ whole genome shotgun (WGS) entry which is preliminary data.</text>
</comment>